<evidence type="ECO:0000313" key="3">
    <source>
        <dbReference type="Proteomes" id="UP000593892"/>
    </source>
</evidence>
<protein>
    <submittedName>
        <fullName evidence="2">Uncharacterized protein</fullName>
    </submittedName>
</protein>
<organism evidence="2 3">
    <name type="scientific">Paludibaculum fermentans</name>
    <dbReference type="NCBI Taxonomy" id="1473598"/>
    <lineage>
        <taxon>Bacteria</taxon>
        <taxon>Pseudomonadati</taxon>
        <taxon>Acidobacteriota</taxon>
        <taxon>Terriglobia</taxon>
        <taxon>Bryobacterales</taxon>
        <taxon>Bryobacteraceae</taxon>
        <taxon>Paludibaculum</taxon>
    </lineage>
</organism>
<dbReference type="RefSeq" id="WP_194453228.1">
    <property type="nucleotide sequence ID" value="NZ_CP063849.1"/>
</dbReference>
<dbReference type="Proteomes" id="UP000593892">
    <property type="component" value="Chromosome"/>
</dbReference>
<dbReference type="KEGG" id="pfer:IRI77_16990"/>
<keyword evidence="3" id="KW-1185">Reference proteome</keyword>
<feature type="region of interest" description="Disordered" evidence="1">
    <location>
        <begin position="1"/>
        <end position="22"/>
    </location>
</feature>
<accession>A0A7S7NYJ0</accession>
<dbReference type="AlphaFoldDB" id="A0A7S7NYJ0"/>
<dbReference type="EMBL" id="CP063849">
    <property type="protein sequence ID" value="QOY91574.1"/>
    <property type="molecule type" value="Genomic_DNA"/>
</dbReference>
<evidence type="ECO:0000256" key="1">
    <source>
        <dbReference type="SAM" id="MobiDB-lite"/>
    </source>
</evidence>
<name>A0A7S7NYJ0_PALFE</name>
<reference evidence="2 3" key="1">
    <citation type="submission" date="2020-10" db="EMBL/GenBank/DDBJ databases">
        <title>Complete genome sequence of Paludibaculum fermentans P105T, a facultatively anaerobic acidobacterium capable of dissimilatory Fe(III) reduction.</title>
        <authorList>
            <person name="Dedysh S.N."/>
            <person name="Beletsky A.V."/>
            <person name="Kulichevskaya I.S."/>
            <person name="Mardanov A.V."/>
            <person name="Ravin N.V."/>
        </authorList>
    </citation>
    <scope>NUCLEOTIDE SEQUENCE [LARGE SCALE GENOMIC DNA]</scope>
    <source>
        <strain evidence="2 3">P105</strain>
    </source>
</reference>
<proteinExistence type="predicted"/>
<gene>
    <name evidence="2" type="ORF">IRI77_16990</name>
</gene>
<sequence length="822" mass="89265">MEPNTTLAPQGARGTEPAPPTFASSVINGQILTAQAPPALDPHAYLRPIEQITTPDQFPPGVLLTSTATANLRLQSPSPFGFHFHWIKEAVRGILQGTTGLCLDAAAEAHVTATLTGSYTATLTRDDHGAEPWLRLTLNRASEATLQGSAKATITANVDTSLPAGSDELLRAILGTHSLQWLRATLADIGSVRWRQLADTCGASGSALESLLEAFQQPGTRAESVLWKAAGQPTGLAELLSWSYSIANDGLNLTTFRSRLQQGLEQNPAFASSIVAQWLEAVAGCSLTQISTEDAWTRIHAAATLLDRLTNVDKLSRDAPAILTLLLRLPAIAAQELDPFAPASWALPRLQQLFGSGLPAHALLERVNSWVPLRNRIYQAAREALQKQLPAELSILLESSTGGTALADASFAMTPMGLDLLRRVLGGDLTPLYGPPTSSLQTHHGLLTHHLRRTRHVEIHLPFLDTRSWQSGVTALASAEVLCDAAGRLITWHAAACDFHQVSNEFHSKMILAAAFSTRDSGPINDNFDLTFEDTRQVSASGHHEAWFRVLQAYGIDRPELPSEPVQATLTLSLPGRFVEAWTRAPHSKETDYFPTMCRVSRAMQAAVRYWLPTLYFSDLEHFRTPNAAFPLLAYQYSAPYADVKARHLSYDFMNSEMLARALNSAAPGLRQALPELQCALAAAGMQEFVSTYDPNSVERILASVQIQSRNFNALLAADTFFAEEMVRLADMTRELRATCSRKPAMAIRNLTRYSADLVKALHGQLRRLYAGDDFVALGSLLLIAATSALAGGGKGPLPITATLQLEQRGEVRVYTSETAAT</sequence>
<evidence type="ECO:0000313" key="2">
    <source>
        <dbReference type="EMBL" id="QOY91574.1"/>
    </source>
</evidence>